<dbReference type="SUPFAM" id="SSF49899">
    <property type="entry name" value="Concanavalin A-like lectins/glucanases"/>
    <property type="match status" value="1"/>
</dbReference>
<dbReference type="Pfam" id="PF17851">
    <property type="entry name" value="GH43_C2"/>
    <property type="match status" value="1"/>
</dbReference>
<evidence type="ECO:0000259" key="1">
    <source>
        <dbReference type="Pfam" id="PF17851"/>
    </source>
</evidence>
<dbReference type="Proteomes" id="UP001589738">
    <property type="component" value="Unassembled WGS sequence"/>
</dbReference>
<dbReference type="InterPro" id="IPR041542">
    <property type="entry name" value="GH43_C2"/>
</dbReference>
<accession>A0ABV6KQG7</accession>
<keyword evidence="3" id="KW-1185">Reference proteome</keyword>
<evidence type="ECO:0000313" key="3">
    <source>
        <dbReference type="Proteomes" id="UP001589738"/>
    </source>
</evidence>
<dbReference type="PANTHER" id="PTHR42812">
    <property type="entry name" value="BETA-XYLOSIDASE"/>
    <property type="match status" value="1"/>
</dbReference>
<dbReference type="InterPro" id="IPR013320">
    <property type="entry name" value="ConA-like_dom_sf"/>
</dbReference>
<dbReference type="InterPro" id="IPR051795">
    <property type="entry name" value="Glycosyl_Hydrlase_43"/>
</dbReference>
<reference evidence="2 3" key="1">
    <citation type="submission" date="2024-09" db="EMBL/GenBank/DDBJ databases">
        <authorList>
            <person name="Sun Q."/>
            <person name="Mori K."/>
        </authorList>
    </citation>
    <scope>NUCLEOTIDE SEQUENCE [LARGE SCALE GENOMIC DNA]</scope>
    <source>
        <strain evidence="2 3">CGMCC 1.9126</strain>
    </source>
</reference>
<sequence>MLKEEQNTFVGKRQQHFDCNISTLFEFSPTEEGEEAGLTVFMNERFHYEIAVGIRNGVKKVFVRRRIGSLWKVESENEYEQDSIILSVQADAKNFTFTYQSRGRESITIGTGECCLISTEVTGGFTGVFLGLYATGNGCASKNPAYFDWFEYRL</sequence>
<dbReference type="PANTHER" id="PTHR42812:SF5">
    <property type="entry name" value="ENDO-ARABINASE"/>
    <property type="match status" value="1"/>
</dbReference>
<comment type="caution">
    <text evidence="2">The sequence shown here is derived from an EMBL/GenBank/DDBJ whole genome shotgun (WGS) entry which is preliminary data.</text>
</comment>
<dbReference type="Gene3D" id="2.60.120.200">
    <property type="match status" value="1"/>
</dbReference>
<gene>
    <name evidence="2" type="ORF">ACFFHF_08525</name>
</gene>
<dbReference type="RefSeq" id="WP_160548867.1">
    <property type="nucleotide sequence ID" value="NZ_JBHLUU010000025.1"/>
</dbReference>
<feature type="domain" description="Beta-xylosidase C-terminal Concanavalin A-like" evidence="1">
    <location>
        <begin position="4"/>
        <end position="153"/>
    </location>
</feature>
<name>A0ABV6KQG7_9BACI</name>
<dbReference type="EMBL" id="JBHLUU010000025">
    <property type="protein sequence ID" value="MFC0475295.1"/>
    <property type="molecule type" value="Genomic_DNA"/>
</dbReference>
<proteinExistence type="predicted"/>
<evidence type="ECO:0000313" key="2">
    <source>
        <dbReference type="EMBL" id="MFC0475295.1"/>
    </source>
</evidence>
<organism evidence="2 3">
    <name type="scientific">Robertmurraya beringensis</name>
    <dbReference type="NCBI Taxonomy" id="641660"/>
    <lineage>
        <taxon>Bacteria</taxon>
        <taxon>Bacillati</taxon>
        <taxon>Bacillota</taxon>
        <taxon>Bacilli</taxon>
        <taxon>Bacillales</taxon>
        <taxon>Bacillaceae</taxon>
        <taxon>Robertmurraya</taxon>
    </lineage>
</organism>
<protein>
    <recommendedName>
        <fullName evidence="1">Beta-xylosidase C-terminal Concanavalin A-like domain-containing protein</fullName>
    </recommendedName>
</protein>